<dbReference type="Proteomes" id="UP000192356">
    <property type="component" value="Unassembled WGS sequence"/>
</dbReference>
<evidence type="ECO:0000313" key="1">
    <source>
        <dbReference type="EMBL" id="ORD97996.1"/>
    </source>
</evidence>
<dbReference type="VEuPathDB" id="MicrosporidiaDB:HERIO_176"/>
<proteinExistence type="predicted"/>
<sequence length="337" mass="39886">MIFEVQVGFADEIHKFKLYKEYFSISNIKLVYFKEISSLHTKDNNLLRIKLVNNENIIINFPKVNLRDAVKTILLVLGKESASAKKRMTELYKTDFIKTTNIKRNDNISMDNFIPGNYTFDNDDTITSFYSFVLMMINSSTLCKIFLDMECSINHFYKLYVESYYFDINNKQNILDTKINDNYEQKLNFANRINLYSNLNVNESIEDIKVNEESLKEIDFTIVNDMHLGKITTKNVVLEDFDVKGYLNSFKLHKTDLNRLKLDNNIIENVKEIKVDQEDFETAREFCKLVYINPENKELIQEAKEFSENFRKVMCEKYGNDILKVIERNIPDFYIKE</sequence>
<dbReference type="AlphaFoldDB" id="A0A1X0QE00"/>
<name>A0A1X0QE00_9MICR</name>
<protein>
    <submittedName>
        <fullName evidence="1">Uncharacterized protein</fullName>
    </submittedName>
</protein>
<reference evidence="1 2" key="1">
    <citation type="journal article" date="2017" name="Environ. Microbiol.">
        <title>Decay of the glycolytic pathway and adaptation to intranuclear parasitism within Enterocytozoonidae microsporidia.</title>
        <authorList>
            <person name="Wiredu Boakye D."/>
            <person name="Jaroenlak P."/>
            <person name="Prachumwat A."/>
            <person name="Williams T.A."/>
            <person name="Bateman K.S."/>
            <person name="Itsathitphaisarn O."/>
            <person name="Sritunyalucksana K."/>
            <person name="Paszkiewicz K.H."/>
            <person name="Moore K.A."/>
            <person name="Stentiford G.D."/>
            <person name="Williams B.A."/>
        </authorList>
    </citation>
    <scope>NUCLEOTIDE SEQUENCE [LARGE SCALE GENOMIC DNA]</scope>
    <source>
        <strain evidence="1 2">GB1</strain>
    </source>
</reference>
<evidence type="ECO:0000313" key="2">
    <source>
        <dbReference type="Proteomes" id="UP000192356"/>
    </source>
</evidence>
<gene>
    <name evidence="1" type="ORF">HERIO_176</name>
</gene>
<organism evidence="1 2">
    <name type="scientific">Hepatospora eriocheir</name>
    <dbReference type="NCBI Taxonomy" id="1081669"/>
    <lineage>
        <taxon>Eukaryota</taxon>
        <taxon>Fungi</taxon>
        <taxon>Fungi incertae sedis</taxon>
        <taxon>Microsporidia</taxon>
        <taxon>Hepatosporidae</taxon>
        <taxon>Hepatospora</taxon>
    </lineage>
</organism>
<dbReference type="EMBL" id="LVKB01000004">
    <property type="protein sequence ID" value="ORD97996.1"/>
    <property type="molecule type" value="Genomic_DNA"/>
</dbReference>
<keyword evidence="2" id="KW-1185">Reference proteome</keyword>
<accession>A0A1X0QE00</accession>
<comment type="caution">
    <text evidence="1">The sequence shown here is derived from an EMBL/GenBank/DDBJ whole genome shotgun (WGS) entry which is preliminary data.</text>
</comment>
<dbReference type="OrthoDB" id="2194086at2759"/>